<reference evidence="1 2" key="1">
    <citation type="journal article" date="2018" name="Biotechnol. Biofuels">
        <title>Integrative visual omics of the white-rot fungus Polyporus brumalis exposes the biotechnological potential of its oxidative enzymes for delignifying raw plant biomass.</title>
        <authorList>
            <person name="Miyauchi S."/>
            <person name="Rancon A."/>
            <person name="Drula E."/>
            <person name="Hage H."/>
            <person name="Chaduli D."/>
            <person name="Favel A."/>
            <person name="Grisel S."/>
            <person name="Henrissat B."/>
            <person name="Herpoel-Gimbert I."/>
            <person name="Ruiz-Duenas F.J."/>
            <person name="Chevret D."/>
            <person name="Hainaut M."/>
            <person name="Lin J."/>
            <person name="Wang M."/>
            <person name="Pangilinan J."/>
            <person name="Lipzen A."/>
            <person name="Lesage-Meessen L."/>
            <person name="Navarro D."/>
            <person name="Riley R."/>
            <person name="Grigoriev I.V."/>
            <person name="Zhou S."/>
            <person name="Raouche S."/>
            <person name="Rosso M.N."/>
        </authorList>
    </citation>
    <scope>NUCLEOTIDE SEQUENCE [LARGE SCALE GENOMIC DNA]</scope>
    <source>
        <strain evidence="1 2">BRFM 1820</strain>
    </source>
</reference>
<sequence>MMVVARCSCVFTPVEPISGNHAAALSLVSAPTHGLVKACHKSSSQVSDNRMIVGHSCTYKSSIPDSTPIRLFPPLCKCSARSKVDSHQLLSGFPLRRPCRRALCRCGVRIVTPTTTYRTYSKPFATSSAVGGGCLRYCLLQNSAPLPGF</sequence>
<accession>A0A371CPF8</accession>
<dbReference type="EMBL" id="KZ857491">
    <property type="protein sequence ID" value="RDX42173.1"/>
    <property type="molecule type" value="Genomic_DNA"/>
</dbReference>
<dbReference type="Proteomes" id="UP000256964">
    <property type="component" value="Unassembled WGS sequence"/>
</dbReference>
<dbReference type="AlphaFoldDB" id="A0A371CPF8"/>
<keyword evidence="2" id="KW-1185">Reference proteome</keyword>
<proteinExistence type="predicted"/>
<evidence type="ECO:0000313" key="2">
    <source>
        <dbReference type="Proteomes" id="UP000256964"/>
    </source>
</evidence>
<protein>
    <submittedName>
        <fullName evidence="1">Uncharacterized protein</fullName>
    </submittedName>
</protein>
<name>A0A371CPF8_9APHY</name>
<evidence type="ECO:0000313" key="1">
    <source>
        <dbReference type="EMBL" id="RDX42173.1"/>
    </source>
</evidence>
<gene>
    <name evidence="1" type="ORF">OH76DRAFT_140309</name>
</gene>
<organism evidence="1 2">
    <name type="scientific">Lentinus brumalis</name>
    <dbReference type="NCBI Taxonomy" id="2498619"/>
    <lineage>
        <taxon>Eukaryota</taxon>
        <taxon>Fungi</taxon>
        <taxon>Dikarya</taxon>
        <taxon>Basidiomycota</taxon>
        <taxon>Agaricomycotina</taxon>
        <taxon>Agaricomycetes</taxon>
        <taxon>Polyporales</taxon>
        <taxon>Polyporaceae</taxon>
        <taxon>Lentinus</taxon>
    </lineage>
</organism>